<dbReference type="OrthoDB" id="9800754at2"/>
<evidence type="ECO:0000256" key="4">
    <source>
        <dbReference type="PIRSR" id="PIRSR000443-1"/>
    </source>
</evidence>
<gene>
    <name evidence="6" type="ORF">SAMN04489711_10714</name>
</gene>
<reference evidence="7" key="1">
    <citation type="submission" date="2016-10" db="EMBL/GenBank/DDBJ databases">
        <authorList>
            <person name="Varghese N."/>
            <person name="Submissions S."/>
        </authorList>
    </citation>
    <scope>NUCLEOTIDE SEQUENCE [LARGE SCALE GENOMIC DNA]</scope>
    <source>
        <strain evidence="7">DSM 27981</strain>
    </source>
</reference>
<feature type="active site" evidence="4">
    <location>
        <position position="280"/>
    </location>
</feature>
<keyword evidence="2" id="KW-0486">Methionine biosynthesis</keyword>
<dbReference type="Proteomes" id="UP000199119">
    <property type="component" value="Unassembled WGS sequence"/>
</dbReference>
<dbReference type="NCBIfam" id="NF005071">
    <property type="entry name" value="PRK06489.1"/>
    <property type="match status" value="1"/>
</dbReference>
<evidence type="ECO:0000256" key="1">
    <source>
        <dbReference type="ARBA" id="ARBA00022679"/>
    </source>
</evidence>
<proteinExistence type="predicted"/>
<dbReference type="SUPFAM" id="SSF53474">
    <property type="entry name" value="alpha/beta-Hydrolases"/>
    <property type="match status" value="1"/>
</dbReference>
<accession>A0A1I2ECL4</accession>
<keyword evidence="2" id="KW-0028">Amino-acid biosynthesis</keyword>
<feature type="active site" evidence="4">
    <location>
        <position position="314"/>
    </location>
</feature>
<keyword evidence="3" id="KW-0012">Acyltransferase</keyword>
<feature type="domain" description="AB hydrolase-1" evidence="5">
    <location>
        <begin position="48"/>
        <end position="307"/>
    </location>
</feature>
<dbReference type="InterPro" id="IPR008220">
    <property type="entry name" value="HAT_MetX-like"/>
</dbReference>
<feature type="active site" description="Nucleophile" evidence="4">
    <location>
        <position position="139"/>
    </location>
</feature>
<dbReference type="STRING" id="1177982.SAMN04489711_10714"/>
<dbReference type="InterPro" id="IPR000073">
    <property type="entry name" value="AB_hydrolase_1"/>
</dbReference>
<keyword evidence="7" id="KW-1185">Reference proteome</keyword>
<dbReference type="GO" id="GO:0004414">
    <property type="term" value="F:homoserine O-acetyltransferase activity"/>
    <property type="evidence" value="ECO:0007669"/>
    <property type="project" value="TreeGrafter"/>
</dbReference>
<evidence type="ECO:0000259" key="5">
    <source>
        <dbReference type="Pfam" id="PF00561"/>
    </source>
</evidence>
<organism evidence="6 7">
    <name type="scientific">Paracidovorax wautersii</name>
    <dbReference type="NCBI Taxonomy" id="1177982"/>
    <lineage>
        <taxon>Bacteria</taxon>
        <taxon>Pseudomonadati</taxon>
        <taxon>Pseudomonadota</taxon>
        <taxon>Betaproteobacteria</taxon>
        <taxon>Burkholderiales</taxon>
        <taxon>Comamonadaceae</taxon>
        <taxon>Paracidovorax</taxon>
    </lineage>
</organism>
<keyword evidence="1 6" id="KW-0808">Transferase</keyword>
<dbReference type="EMBL" id="FONX01000007">
    <property type="protein sequence ID" value="SFE90459.1"/>
    <property type="molecule type" value="Genomic_DNA"/>
</dbReference>
<dbReference type="InterPro" id="IPR029058">
    <property type="entry name" value="AB_hydrolase_fold"/>
</dbReference>
<dbReference type="GO" id="GO:0009092">
    <property type="term" value="P:homoserine metabolic process"/>
    <property type="evidence" value="ECO:0007669"/>
    <property type="project" value="TreeGrafter"/>
</dbReference>
<dbReference type="Gene3D" id="3.40.50.1820">
    <property type="entry name" value="alpha/beta hydrolase"/>
    <property type="match status" value="1"/>
</dbReference>
<evidence type="ECO:0000313" key="6">
    <source>
        <dbReference type="EMBL" id="SFE90459.1"/>
    </source>
</evidence>
<dbReference type="RefSeq" id="WP_092939663.1">
    <property type="nucleotide sequence ID" value="NZ_FONX01000007.1"/>
</dbReference>
<dbReference type="PANTHER" id="PTHR32268">
    <property type="entry name" value="HOMOSERINE O-ACETYLTRANSFERASE"/>
    <property type="match status" value="1"/>
</dbReference>
<evidence type="ECO:0000256" key="2">
    <source>
        <dbReference type="ARBA" id="ARBA00023167"/>
    </source>
</evidence>
<protein>
    <submittedName>
        <fullName evidence="6">Homoserine O-acetyltransferase</fullName>
    </submittedName>
</protein>
<evidence type="ECO:0000256" key="3">
    <source>
        <dbReference type="ARBA" id="ARBA00023315"/>
    </source>
</evidence>
<evidence type="ECO:0000313" key="7">
    <source>
        <dbReference type="Proteomes" id="UP000199119"/>
    </source>
</evidence>
<dbReference type="PANTHER" id="PTHR32268:SF11">
    <property type="entry name" value="HOMOSERINE O-ACETYLTRANSFERASE"/>
    <property type="match status" value="1"/>
</dbReference>
<dbReference type="PIRSF" id="PIRSF000443">
    <property type="entry name" value="Homoser_Ac_trans"/>
    <property type="match status" value="1"/>
</dbReference>
<name>A0A1I2ECL4_9BURK</name>
<dbReference type="AlphaFoldDB" id="A0A1I2ECL4"/>
<sequence>MTSAPITSPHPAPQRGEWVVHDFRFHTGQVLPALKLAYTTLGDPAGEPVLVLHGTNGSADSLLGPGFAGELFGPGQPLDARKHFIVLPDAIGTGRSSKPSDGLRTDFPAYDYGDMVAAQHRLLAEHLGIRHLRAVLGYSMGGMHTWLWAQRHPGFMDIAVPMAALPAPMAGRNWMLRRLVTDSIRNDPDWRGGHYTQQPRSLQFASVFYGIATNGGHLGLHQLAPTRAAADALLEQRLKAAFAGDANDHLYQWEASHSYDPAAGLERITARVLAINSADDERNPPELGLLEAAIARIPHARHHMIPTAADTTGHATALQARFYRDQLAELLATAPRL</sequence>
<dbReference type="GO" id="GO:0009086">
    <property type="term" value="P:methionine biosynthetic process"/>
    <property type="evidence" value="ECO:0007669"/>
    <property type="project" value="UniProtKB-KW"/>
</dbReference>
<dbReference type="Pfam" id="PF00561">
    <property type="entry name" value="Abhydrolase_1"/>
    <property type="match status" value="1"/>
</dbReference>